<evidence type="ECO:0000256" key="1">
    <source>
        <dbReference type="SAM" id="MobiDB-lite"/>
    </source>
</evidence>
<proteinExistence type="predicted"/>
<feature type="compositionally biased region" description="Polar residues" evidence="1">
    <location>
        <begin position="355"/>
        <end position="368"/>
    </location>
</feature>
<gene>
    <name evidence="2" type="ORF">BN869_000003697_1</name>
</gene>
<sequence>MLAAHRDQENLVHSHQVSGKQQPKTPGARYPKTPLKYGQNDENAPTAFAGKNGLGGTRLGGQDKITMTKGKQSMVTPTGPQSQSRAPLGNKTTNAKARTGQVGGTKNIDKSQAKPTTAQKPKPKVISQGPLQVEADIKSFDPLDDEPEYAPPKPKDLPYESDLLPPGGLTFEGLKKENLLRGFYQQFHNPVDDNGVSRKEKRFNEEMKLVMDKAIEKNNRDLEALNWNLADTPEPPKLIQRKPDAPEVAEAKMGRKIRGTGHSRQLSTITSRKAASALSMQPPSGRPQLPRPTSAMSAGRRPLSSFVSGKRTVRQPEGSTRPQSAASNSREVASRTTIGYNKGKAASSLVHARETASTAARGQSTTKTRVLRDVDPDSTITPARAQEAGLTGARPSQAVRPQFTTIFGQDDEEEDLPAIIAPFLSDDEDEEFELKFDI</sequence>
<dbReference type="EMBL" id="CDPU01000008">
    <property type="protein sequence ID" value="CEO47642.1"/>
    <property type="molecule type" value="Genomic_DNA"/>
</dbReference>
<feature type="compositionally biased region" description="Polar residues" evidence="1">
    <location>
        <begin position="262"/>
        <end position="282"/>
    </location>
</feature>
<feature type="compositionally biased region" description="Polar residues" evidence="1">
    <location>
        <begin position="317"/>
        <end position="339"/>
    </location>
</feature>
<name>A0A0B7JWG3_BIOOC</name>
<feature type="compositionally biased region" description="Polar residues" evidence="1">
    <location>
        <begin position="69"/>
        <end position="96"/>
    </location>
</feature>
<feature type="compositionally biased region" description="Polar residues" evidence="1">
    <location>
        <begin position="13"/>
        <end position="24"/>
    </location>
</feature>
<feature type="compositionally biased region" description="Basic and acidic residues" evidence="1">
    <location>
        <begin position="1"/>
        <end position="12"/>
    </location>
</feature>
<protein>
    <submittedName>
        <fullName evidence="2">Uncharacterized protein</fullName>
    </submittedName>
</protein>
<accession>A0A0B7JWG3</accession>
<reference evidence="2" key="1">
    <citation type="submission" date="2015-01" db="EMBL/GenBank/DDBJ databases">
        <authorList>
            <person name="Durling Mikael"/>
        </authorList>
    </citation>
    <scope>NUCLEOTIDE SEQUENCE</scope>
</reference>
<feature type="region of interest" description="Disordered" evidence="1">
    <location>
        <begin position="1"/>
        <end position="164"/>
    </location>
</feature>
<organism evidence="2">
    <name type="scientific">Bionectria ochroleuca</name>
    <name type="common">Gliocladium roseum</name>
    <dbReference type="NCBI Taxonomy" id="29856"/>
    <lineage>
        <taxon>Eukaryota</taxon>
        <taxon>Fungi</taxon>
        <taxon>Dikarya</taxon>
        <taxon>Ascomycota</taxon>
        <taxon>Pezizomycotina</taxon>
        <taxon>Sordariomycetes</taxon>
        <taxon>Hypocreomycetidae</taxon>
        <taxon>Hypocreales</taxon>
        <taxon>Bionectriaceae</taxon>
        <taxon>Clonostachys</taxon>
    </lineage>
</organism>
<feature type="region of interest" description="Disordered" evidence="1">
    <location>
        <begin position="253"/>
        <end position="401"/>
    </location>
</feature>
<evidence type="ECO:0000313" key="2">
    <source>
        <dbReference type="EMBL" id="CEO47642.1"/>
    </source>
</evidence>
<dbReference type="AlphaFoldDB" id="A0A0B7JWG3"/>